<sequence>MRKAILIAALSGTLAGCASSGASSNIDGGAINGPARLCFNESAFMLPSNGLIVDARSGRYDATINGSIGLISFRMTESRDFVPPENYGPVVYERDDMVVRRVGEGRTSLAVLAKTRDNGIAREELLLRLDHNFGFDSISMEDFFSGLDVRGARTNPQTCTRRFTYG</sequence>
<feature type="chain" id="PRO_5032734618" description="Lipoprotein" evidence="1">
    <location>
        <begin position="19"/>
        <end position="166"/>
    </location>
</feature>
<gene>
    <name evidence="2" type="ORF">HUV48_02730</name>
</gene>
<dbReference type="Proteomes" id="UP000561438">
    <property type="component" value="Unassembled WGS sequence"/>
</dbReference>
<keyword evidence="1" id="KW-0732">Signal</keyword>
<name>A0A850H109_9SPHN</name>
<dbReference type="AlphaFoldDB" id="A0A850H109"/>
<dbReference type="RefSeq" id="WP_176266226.1">
    <property type="nucleotide sequence ID" value="NZ_JABWGV010000001.1"/>
</dbReference>
<evidence type="ECO:0000256" key="1">
    <source>
        <dbReference type="SAM" id="SignalP"/>
    </source>
</evidence>
<feature type="signal peptide" evidence="1">
    <location>
        <begin position="1"/>
        <end position="18"/>
    </location>
</feature>
<keyword evidence="3" id="KW-1185">Reference proteome</keyword>
<organism evidence="2 3">
    <name type="scientific">Qipengyuania atrilutea</name>
    <dbReference type="NCBI Taxonomy" id="2744473"/>
    <lineage>
        <taxon>Bacteria</taxon>
        <taxon>Pseudomonadati</taxon>
        <taxon>Pseudomonadota</taxon>
        <taxon>Alphaproteobacteria</taxon>
        <taxon>Sphingomonadales</taxon>
        <taxon>Erythrobacteraceae</taxon>
        <taxon>Qipengyuania</taxon>
    </lineage>
</organism>
<protein>
    <recommendedName>
        <fullName evidence="4">Lipoprotein</fullName>
    </recommendedName>
</protein>
<accession>A0A850H109</accession>
<dbReference type="PROSITE" id="PS51257">
    <property type="entry name" value="PROKAR_LIPOPROTEIN"/>
    <property type="match status" value="1"/>
</dbReference>
<evidence type="ECO:0000313" key="2">
    <source>
        <dbReference type="EMBL" id="NVD43932.1"/>
    </source>
</evidence>
<reference evidence="2 3" key="1">
    <citation type="submission" date="2020-06" db="EMBL/GenBank/DDBJ databases">
        <title>Altererythrobacter sp. HHU K3-1.</title>
        <authorList>
            <person name="Zhang D."/>
            <person name="Xue H."/>
        </authorList>
    </citation>
    <scope>NUCLEOTIDE SEQUENCE [LARGE SCALE GENOMIC DNA]</scope>
    <source>
        <strain evidence="2 3">HHU K3-1</strain>
    </source>
</reference>
<evidence type="ECO:0000313" key="3">
    <source>
        <dbReference type="Proteomes" id="UP000561438"/>
    </source>
</evidence>
<evidence type="ECO:0008006" key="4">
    <source>
        <dbReference type="Google" id="ProtNLM"/>
    </source>
</evidence>
<dbReference type="EMBL" id="JABWGV010000001">
    <property type="protein sequence ID" value="NVD43932.1"/>
    <property type="molecule type" value="Genomic_DNA"/>
</dbReference>
<comment type="caution">
    <text evidence="2">The sequence shown here is derived from an EMBL/GenBank/DDBJ whole genome shotgun (WGS) entry which is preliminary data.</text>
</comment>
<proteinExistence type="predicted"/>